<accession>L7X9T4</accession>
<reference evidence="13" key="1">
    <citation type="journal article" date="2013" name="Immunogenetics">
        <title>Greater prairie chickens have a compact MHC-B with a single class IA locus.</title>
        <authorList>
            <person name="Eimes J.A."/>
            <person name="Reed K.M."/>
            <person name="Mendoza K.M."/>
            <person name="Bollmer J.L."/>
            <person name="Whittingham L.A."/>
            <person name="Bateson Z.W."/>
            <person name="Dunn P.O."/>
        </authorList>
    </citation>
    <scope>NUCLEOTIDE SEQUENCE</scope>
</reference>
<evidence type="ECO:0000256" key="6">
    <source>
        <dbReference type="ARBA" id="ARBA00023136"/>
    </source>
</evidence>
<evidence type="ECO:0000256" key="11">
    <source>
        <dbReference type="SAM" id="SignalP"/>
    </source>
</evidence>
<evidence type="ECO:0000313" key="13">
    <source>
        <dbReference type="EMBL" id="AGC96180.1"/>
    </source>
</evidence>
<dbReference type="SUPFAM" id="SSF48726">
    <property type="entry name" value="Immunoglobulin"/>
    <property type="match status" value="1"/>
</dbReference>
<dbReference type="InterPro" id="IPR050160">
    <property type="entry name" value="MHC/Immunoglobulin"/>
</dbReference>
<evidence type="ECO:0000256" key="5">
    <source>
        <dbReference type="ARBA" id="ARBA00023130"/>
    </source>
</evidence>
<feature type="compositionally biased region" description="Pro residues" evidence="9">
    <location>
        <begin position="266"/>
        <end position="280"/>
    </location>
</feature>
<dbReference type="Pfam" id="PF07654">
    <property type="entry name" value="C1-set"/>
    <property type="match status" value="1"/>
</dbReference>
<evidence type="ECO:0000256" key="9">
    <source>
        <dbReference type="SAM" id="MobiDB-lite"/>
    </source>
</evidence>
<evidence type="ECO:0000259" key="12">
    <source>
        <dbReference type="PROSITE" id="PS50835"/>
    </source>
</evidence>
<dbReference type="CDD" id="cd21002">
    <property type="entry name" value="IgC1_MHC_II_beta_HLA-DM"/>
    <property type="match status" value="1"/>
</dbReference>
<feature type="domain" description="Ig-like" evidence="12">
    <location>
        <begin position="118"/>
        <end position="204"/>
    </location>
</feature>
<keyword evidence="3" id="KW-0391">Immunity</keyword>
<evidence type="ECO:0000256" key="2">
    <source>
        <dbReference type="ARBA" id="ARBA00022692"/>
    </source>
</evidence>
<keyword evidence="5" id="KW-1064">Adaptive immunity</keyword>
<proteinExistence type="predicted"/>
<keyword evidence="7" id="KW-0325">Glycoprotein</keyword>
<feature type="region of interest" description="Disordered" evidence="9">
    <location>
        <begin position="244"/>
        <end position="363"/>
    </location>
</feature>
<dbReference type="InterPro" id="IPR014745">
    <property type="entry name" value="MHC_II_a/b_N"/>
</dbReference>
<evidence type="ECO:0000256" key="4">
    <source>
        <dbReference type="ARBA" id="ARBA00022989"/>
    </source>
</evidence>
<keyword evidence="8" id="KW-0491">MHC II</keyword>
<keyword evidence="4 10" id="KW-1133">Transmembrane helix</keyword>
<dbReference type="GO" id="GO:0002250">
    <property type="term" value="P:adaptive immune response"/>
    <property type="evidence" value="ECO:0007669"/>
    <property type="project" value="UniProtKB-KW"/>
</dbReference>
<feature type="chain" id="PRO_5003985603" evidence="11">
    <location>
        <begin position="24"/>
        <end position="363"/>
    </location>
</feature>
<name>L7X9T4_TYMCU</name>
<dbReference type="SMART" id="SM00407">
    <property type="entry name" value="IGc1"/>
    <property type="match status" value="1"/>
</dbReference>
<dbReference type="PANTHER" id="PTHR19944:SF65">
    <property type="entry name" value="HLA CLASS II HISTOCOMPATIBILITY ANTIGEN, DM BETA CHAIN"/>
    <property type="match status" value="1"/>
</dbReference>
<dbReference type="Gene3D" id="3.10.320.10">
    <property type="entry name" value="Class II Histocompatibility Antigen, M Beta Chain, Chain B, domain 1"/>
    <property type="match status" value="1"/>
</dbReference>
<dbReference type="InterPro" id="IPR003597">
    <property type="entry name" value="Ig_C1-set"/>
</dbReference>
<evidence type="ECO:0000256" key="3">
    <source>
        <dbReference type="ARBA" id="ARBA00022859"/>
    </source>
</evidence>
<feature type="transmembrane region" description="Helical" evidence="10">
    <location>
        <begin position="219"/>
        <end position="241"/>
    </location>
</feature>
<dbReference type="InterPro" id="IPR003006">
    <property type="entry name" value="Ig/MHC_CS"/>
</dbReference>
<dbReference type="InterPro" id="IPR013783">
    <property type="entry name" value="Ig-like_fold"/>
</dbReference>
<dbReference type="InterPro" id="IPR036179">
    <property type="entry name" value="Ig-like_dom_sf"/>
</dbReference>
<dbReference type="InterPro" id="IPR007110">
    <property type="entry name" value="Ig-like_dom"/>
</dbReference>
<protein>
    <submittedName>
        <fullName evidence="13">MHC class II antigen M beta chain 1</fullName>
    </submittedName>
</protein>
<sequence length="363" mass="37138">MGPTGFGVLGAMGLALSCGAAGAFVVHVASSCPLTANGSLGGFDLTVAFNKNPLVCYDPDAHIFYPCDGGLLHGVATFVTFILNYNATWVQRAEARRQACTELAAQFWAQTALRRTPPQVRIVPIRISNDPDTVRLICHVWGFFPPAVTIQWLQNGLVLASDDTELLPNGDWTYRTQTTLRASTAVGSTYTCSVWHSSLEQPLQVDWSPNLSPGMMAQVAVAAMALTLGLVAFSAGVFSFCQRPQGPDAGSSPHPDAGSDSSPGPQNDPRPSSGPHPGPGPHSGSGPHPGPGPHSGSGPHPGPGPHSGSGPSPGPGPHSASDPHPGPGPHPSPGPHSASDPHPGPGPHPSPGPGPGSTPGPYP</sequence>
<dbReference type="AlphaFoldDB" id="L7X9T4"/>
<keyword evidence="6 10" id="KW-0472">Membrane</keyword>
<organism evidence="13">
    <name type="scientific">Tympanuchus cupido</name>
    <name type="common">Greater prairie chicken</name>
    <name type="synonym">Tetrao cupido</name>
    <dbReference type="NCBI Taxonomy" id="9004"/>
    <lineage>
        <taxon>Eukaryota</taxon>
        <taxon>Metazoa</taxon>
        <taxon>Chordata</taxon>
        <taxon>Craniata</taxon>
        <taxon>Vertebrata</taxon>
        <taxon>Euteleostomi</taxon>
        <taxon>Archelosauria</taxon>
        <taxon>Archosauria</taxon>
        <taxon>Dinosauria</taxon>
        <taxon>Saurischia</taxon>
        <taxon>Theropoda</taxon>
        <taxon>Coelurosauria</taxon>
        <taxon>Aves</taxon>
        <taxon>Neognathae</taxon>
        <taxon>Galloanserae</taxon>
        <taxon>Galliformes</taxon>
        <taxon>Phasianidae</taxon>
        <taxon>Tetraoninae</taxon>
        <taxon>Tympanuchus</taxon>
    </lineage>
</organism>
<feature type="signal peptide" evidence="11">
    <location>
        <begin position="1"/>
        <end position="23"/>
    </location>
</feature>
<dbReference type="EMBL" id="JX971120">
    <property type="protein sequence ID" value="AGC96180.1"/>
    <property type="molecule type" value="Genomic_DNA"/>
</dbReference>
<dbReference type="InterPro" id="IPR011162">
    <property type="entry name" value="MHC_I/II-like_Ag-recog"/>
</dbReference>
<keyword evidence="2 10" id="KW-0812">Transmembrane</keyword>
<comment type="subcellular location">
    <subcellularLocation>
        <location evidence="1">Membrane</location>
        <topology evidence="1">Single-pass type I membrane protein</topology>
    </subcellularLocation>
</comment>
<evidence type="ECO:0000256" key="8">
    <source>
        <dbReference type="ARBA" id="ARBA00023182"/>
    </source>
</evidence>
<feature type="compositionally biased region" description="Pro residues" evidence="9">
    <location>
        <begin position="324"/>
        <end position="334"/>
    </location>
</feature>
<evidence type="ECO:0000256" key="1">
    <source>
        <dbReference type="ARBA" id="ARBA00004479"/>
    </source>
</evidence>
<dbReference type="PROSITE" id="PS00290">
    <property type="entry name" value="IG_MHC"/>
    <property type="match status" value="1"/>
</dbReference>
<gene>
    <name evidence="13" type="primary">DMB1</name>
</gene>
<dbReference type="GO" id="GO:0002504">
    <property type="term" value="P:antigen processing and presentation of peptide or polysaccharide antigen via MHC class II"/>
    <property type="evidence" value="ECO:0007669"/>
    <property type="project" value="UniProtKB-KW"/>
</dbReference>
<dbReference type="GO" id="GO:0042613">
    <property type="term" value="C:MHC class II protein complex"/>
    <property type="evidence" value="ECO:0007669"/>
    <property type="project" value="UniProtKB-KW"/>
</dbReference>
<evidence type="ECO:0000256" key="7">
    <source>
        <dbReference type="ARBA" id="ARBA00023180"/>
    </source>
</evidence>
<dbReference type="SUPFAM" id="SSF54452">
    <property type="entry name" value="MHC antigen-recognition domain"/>
    <property type="match status" value="1"/>
</dbReference>
<feature type="compositionally biased region" description="Pro residues" evidence="9">
    <location>
        <begin position="342"/>
        <end position="363"/>
    </location>
</feature>
<dbReference type="PROSITE" id="PS50835">
    <property type="entry name" value="IG_LIKE"/>
    <property type="match status" value="1"/>
</dbReference>
<dbReference type="Gene3D" id="2.60.40.10">
    <property type="entry name" value="Immunoglobulins"/>
    <property type="match status" value="1"/>
</dbReference>
<keyword evidence="11" id="KW-0732">Signal</keyword>
<evidence type="ECO:0000256" key="10">
    <source>
        <dbReference type="SAM" id="Phobius"/>
    </source>
</evidence>
<dbReference type="PANTHER" id="PTHR19944">
    <property type="entry name" value="MHC CLASS II-RELATED"/>
    <property type="match status" value="1"/>
</dbReference>